<dbReference type="EMBL" id="PDOA01000008">
    <property type="protein sequence ID" value="PWC28304.1"/>
    <property type="molecule type" value="Genomic_DNA"/>
</dbReference>
<evidence type="ECO:0000256" key="2">
    <source>
        <dbReference type="ARBA" id="ARBA00023015"/>
    </source>
</evidence>
<dbReference type="Pfam" id="PF03466">
    <property type="entry name" value="LysR_substrate"/>
    <property type="match status" value="1"/>
</dbReference>
<dbReference type="Pfam" id="PF00126">
    <property type="entry name" value="HTH_1"/>
    <property type="match status" value="1"/>
</dbReference>
<dbReference type="PANTHER" id="PTHR30419">
    <property type="entry name" value="HTH-TYPE TRANSCRIPTIONAL REGULATOR YBHD"/>
    <property type="match status" value="1"/>
</dbReference>
<dbReference type="GO" id="GO:0003700">
    <property type="term" value="F:DNA-binding transcription factor activity"/>
    <property type="evidence" value="ECO:0007669"/>
    <property type="project" value="InterPro"/>
</dbReference>
<sequence length="325" mass="34467">MPRTPPPPAAPRRLPPDWYARSRLKLRHLQLLTAMDDLRNLNRAAQSLGLTQPAASKLLAEIEQIAGVPLFERRPRGVEPNLQGEVLLRRARTVLVALEQAGEELNSLRSGAGGTVAIGAVTGPAVDGLARAVELAQQRSPALRISVEVETSAPLVERLRAGRLDFVLARIPQGASAAGLEYREVGEEPLCFLVGEGHPLLAGPPPGLAALLGYPWVLEPPGSLLRQAVETMVARHGLSLPGRVLNTASALLALSVLGRGEAVCVVSEPVAALFDGAGRVCRLPPPPEEPHLAVPPFGLIRLKDRPLSPAAQGFFGLLETVLFPA</sequence>
<evidence type="ECO:0000259" key="5">
    <source>
        <dbReference type="PROSITE" id="PS50931"/>
    </source>
</evidence>
<keyword evidence="4" id="KW-0804">Transcription</keyword>
<comment type="caution">
    <text evidence="6">The sequence shown here is derived from an EMBL/GenBank/DDBJ whole genome shotgun (WGS) entry which is preliminary data.</text>
</comment>
<gene>
    <name evidence="6" type="ORF">CR165_13515</name>
</gene>
<dbReference type="AlphaFoldDB" id="A0A2U1V341"/>
<dbReference type="GO" id="GO:0003677">
    <property type="term" value="F:DNA binding"/>
    <property type="evidence" value="ECO:0007669"/>
    <property type="project" value="UniProtKB-KW"/>
</dbReference>
<dbReference type="PANTHER" id="PTHR30419:SF8">
    <property type="entry name" value="NITROGEN ASSIMILATION TRANSCRIPTIONAL ACTIVATOR-RELATED"/>
    <property type="match status" value="1"/>
</dbReference>
<dbReference type="SUPFAM" id="SSF53850">
    <property type="entry name" value="Periplasmic binding protein-like II"/>
    <property type="match status" value="1"/>
</dbReference>
<dbReference type="InterPro" id="IPR000847">
    <property type="entry name" value="LysR_HTH_N"/>
</dbReference>
<dbReference type="SUPFAM" id="SSF46785">
    <property type="entry name" value="Winged helix' DNA-binding domain"/>
    <property type="match status" value="1"/>
</dbReference>
<dbReference type="Proteomes" id="UP000245048">
    <property type="component" value="Unassembled WGS sequence"/>
</dbReference>
<dbReference type="PROSITE" id="PS50931">
    <property type="entry name" value="HTH_LYSR"/>
    <property type="match status" value="1"/>
</dbReference>
<comment type="similarity">
    <text evidence="1">Belongs to the LysR transcriptional regulatory family.</text>
</comment>
<dbReference type="InterPro" id="IPR050950">
    <property type="entry name" value="HTH-type_LysR_regulators"/>
</dbReference>
<evidence type="ECO:0000256" key="1">
    <source>
        <dbReference type="ARBA" id="ARBA00009437"/>
    </source>
</evidence>
<dbReference type="Gene3D" id="1.10.10.10">
    <property type="entry name" value="Winged helix-like DNA-binding domain superfamily/Winged helix DNA-binding domain"/>
    <property type="match status" value="1"/>
</dbReference>
<dbReference type="InterPro" id="IPR036388">
    <property type="entry name" value="WH-like_DNA-bd_sf"/>
</dbReference>
<keyword evidence="2" id="KW-0805">Transcription regulation</keyword>
<organism evidence="6 7">
    <name type="scientific">Teichococcus aestuarii</name>
    <dbReference type="NCBI Taxonomy" id="568898"/>
    <lineage>
        <taxon>Bacteria</taxon>
        <taxon>Pseudomonadati</taxon>
        <taxon>Pseudomonadota</taxon>
        <taxon>Alphaproteobacteria</taxon>
        <taxon>Acetobacterales</taxon>
        <taxon>Roseomonadaceae</taxon>
        <taxon>Roseomonas</taxon>
    </lineage>
</organism>
<dbReference type="InterPro" id="IPR005119">
    <property type="entry name" value="LysR_subst-bd"/>
</dbReference>
<accession>A0A2U1V341</accession>
<dbReference type="PRINTS" id="PR00039">
    <property type="entry name" value="HTHLYSR"/>
</dbReference>
<dbReference type="RefSeq" id="WP_109517532.1">
    <property type="nucleotide sequence ID" value="NZ_PDOA01000008.1"/>
</dbReference>
<name>A0A2U1V341_9PROT</name>
<dbReference type="Gene3D" id="3.40.190.290">
    <property type="match status" value="1"/>
</dbReference>
<dbReference type="InterPro" id="IPR036390">
    <property type="entry name" value="WH_DNA-bd_sf"/>
</dbReference>
<dbReference type="OrthoDB" id="9806538at2"/>
<keyword evidence="3" id="KW-0238">DNA-binding</keyword>
<proteinExistence type="inferred from homology"/>
<keyword evidence="7" id="KW-1185">Reference proteome</keyword>
<evidence type="ECO:0000256" key="3">
    <source>
        <dbReference type="ARBA" id="ARBA00023125"/>
    </source>
</evidence>
<evidence type="ECO:0000313" key="6">
    <source>
        <dbReference type="EMBL" id="PWC28304.1"/>
    </source>
</evidence>
<feature type="domain" description="HTH lysR-type" evidence="5">
    <location>
        <begin position="24"/>
        <end position="81"/>
    </location>
</feature>
<evidence type="ECO:0000256" key="4">
    <source>
        <dbReference type="ARBA" id="ARBA00023163"/>
    </source>
</evidence>
<protein>
    <submittedName>
        <fullName evidence="6">LysR family transcriptional regulator</fullName>
    </submittedName>
</protein>
<evidence type="ECO:0000313" key="7">
    <source>
        <dbReference type="Proteomes" id="UP000245048"/>
    </source>
</evidence>
<dbReference type="GO" id="GO:0005829">
    <property type="term" value="C:cytosol"/>
    <property type="evidence" value="ECO:0007669"/>
    <property type="project" value="TreeGrafter"/>
</dbReference>
<reference evidence="7" key="1">
    <citation type="submission" date="2017-10" db="EMBL/GenBank/DDBJ databases">
        <authorList>
            <person name="Toshchakov S.V."/>
            <person name="Goeva M.A."/>
        </authorList>
    </citation>
    <scope>NUCLEOTIDE SEQUENCE [LARGE SCALE GENOMIC DNA]</scope>
    <source>
        <strain evidence="7">JR1/69-1-13</strain>
    </source>
</reference>